<dbReference type="RefSeq" id="YP_009212625.1">
    <property type="nucleotide sequence ID" value="NC_028945.1"/>
</dbReference>
<keyword evidence="2" id="KW-1185">Reference proteome</keyword>
<protein>
    <submittedName>
        <fullName evidence="1">Uncharacterized protein</fullName>
    </submittedName>
</protein>
<dbReference type="Proteomes" id="UP000202958">
    <property type="component" value="Segment"/>
</dbReference>
<accession>A0A0F6SJ62</accession>
<organism evidence="1 2">
    <name type="scientific">Sinorhizobium phage phiN3</name>
    <dbReference type="NCBI Taxonomy" id="1647405"/>
    <lineage>
        <taxon>Viruses</taxon>
        <taxon>Duplodnaviria</taxon>
        <taxon>Heunggongvirae</taxon>
        <taxon>Uroviricota</taxon>
        <taxon>Caudoviricetes</taxon>
        <taxon>Emdodecavirus</taxon>
        <taxon>Emdodecavirus N3</taxon>
    </lineage>
</organism>
<evidence type="ECO:0000313" key="1">
    <source>
        <dbReference type="EMBL" id="AKF13648.1"/>
    </source>
</evidence>
<evidence type="ECO:0000313" key="2">
    <source>
        <dbReference type="Proteomes" id="UP000202958"/>
    </source>
</evidence>
<sequence>MPTGYTHAVAEGEITSLRDFVLSCARGMGALICMRDDPADAPVPEQFEPDVEHYNERIIDAAERIEMLREATPETIEALVAKANADALEYHNKRVDTYKRTKKRYKDMIAKVEAWQGAPEGIKEFMLQQLNSSIEFDCHRDPSDDVPTVWTAERWLAYEIEDLQDDIKRYTRYRNEEVERVAARNEWLRQLHESLKGITE</sequence>
<name>A0A0F6SJ62_9CAUD</name>
<dbReference type="EMBL" id="KR052482">
    <property type="protein sequence ID" value="AKF13648.1"/>
    <property type="molecule type" value="Genomic_DNA"/>
</dbReference>
<gene>
    <name evidence="1" type="ORF">PHIN3_385</name>
</gene>
<dbReference type="GeneID" id="26639120"/>
<dbReference type="OrthoDB" id="36709at10239"/>
<proteinExistence type="predicted"/>
<dbReference type="KEGG" id="vg:26639120"/>
<reference evidence="1 2" key="1">
    <citation type="submission" date="2015-04" db="EMBL/GenBank/DDBJ databases">
        <authorList>
            <person name="Hodson T.S."/>
            <person name="Hyde J.R."/>
            <person name="Schouten J.T."/>
            <person name="Crockett J.T."/>
            <person name="Smith T.A."/>
            <person name="Merrill B.D."/>
            <person name="Crook M.B."/>
            <person name="Griffitts J.S."/>
            <person name="Burnett S.H."/>
            <person name="Grose J.H."/>
            <person name="Breakwell D.P."/>
        </authorList>
    </citation>
    <scope>NUCLEOTIDE SEQUENCE [LARGE SCALE GENOMIC DNA]</scope>
</reference>